<dbReference type="STRING" id="35570.A0A1I8PJS1"/>
<dbReference type="GO" id="GO:0005886">
    <property type="term" value="C:plasma membrane"/>
    <property type="evidence" value="ECO:0007669"/>
    <property type="project" value="TreeGrafter"/>
</dbReference>
<protein>
    <recommendedName>
        <fullName evidence="1">O-acyltransferase WSD1 C-terminal domain-containing protein</fullName>
    </recommendedName>
</protein>
<gene>
    <name evidence="2" type="primary">106089169</name>
</gene>
<dbReference type="AlphaFoldDB" id="A0A1I8PJS1"/>
<dbReference type="PANTHER" id="PTHR31650">
    <property type="entry name" value="O-ACYLTRANSFERASE (WSD1-LIKE) FAMILY PROTEIN"/>
    <property type="match status" value="1"/>
</dbReference>
<reference evidence="2" key="1">
    <citation type="submission" date="2020-05" db="UniProtKB">
        <authorList>
            <consortium name="EnsemblMetazoa"/>
        </authorList>
    </citation>
    <scope>IDENTIFICATION</scope>
    <source>
        <strain evidence="2">USDA</strain>
    </source>
</reference>
<dbReference type="OrthoDB" id="8196708at2759"/>
<dbReference type="PANTHER" id="PTHR31650:SF23">
    <property type="entry name" value="GH11223P"/>
    <property type="match status" value="1"/>
</dbReference>
<dbReference type="EnsemblMetazoa" id="SCAU008715-RA">
    <property type="protein sequence ID" value="SCAU008715-PA"/>
    <property type="gene ID" value="SCAU008715"/>
</dbReference>
<evidence type="ECO:0000259" key="1">
    <source>
        <dbReference type="Pfam" id="PF06974"/>
    </source>
</evidence>
<dbReference type="KEGG" id="scac:106089169"/>
<sequence>MEKIWNELKYFLKTLLCFLAACLLVPVLFILFICVHYCNALVHYILSIKYPELEISRTKKIRSFIDTQRNAGIFSFLLQIRGPCDFEAIKKHYEDHLTEVREKAGYLKFPKLRQKLMKCWGHYGWVIDNSSFNINNHILLNKSTYRGSPVHDGNIQEFVSTLVEKYIPSNLPQWQVIVIPTAVTKSSLNTESSDTEVDGQQDEHFFILLKIHHLIIAEEEDLHISEMLMLRDNTEMPIIEIGGESRNQAKSKRLSHFIRKPEHIERLLKYLLRVIINQWNKFIYEFESLDGPDGTTGVQITSITQLFSVLLILTVNVALAYWKCQTVNKRKPYRLQRYQFETESKFQVIRRLLYKEAEDRHLSWNACKIAVQNSMHPANLAKTWATLLWKINVNSVLALPYRCYCELLALKELIVKGQTTMVSTYFGQLSVFMPLLIYANMEFLRVCYEIFKAPVNIFEELVQYPSKEMNKLQKMSYSGRKIVSFSKSIDAQELRKRIDFNDEMRESEFVLSCLSGAIYDYFQAHSKDVPVPKMLNTTCRTIAKGYFTDKFDDKSAYIGGVVFLQLPLNVPNREHILQIHSIVNEIRRKQIMIFLASMGQTKFDMLTSIFPRVFTKVCINYFSSNFPITITEIHGESTNFETTWGQTVQDVLFFRPPQSKTCLSLNIHHFGDKYRLAVMADTQLGPDHMKIVKSFENYMEGIYA</sequence>
<name>A0A1I8PJS1_STOCA</name>
<dbReference type="GO" id="GO:0019432">
    <property type="term" value="P:triglyceride biosynthetic process"/>
    <property type="evidence" value="ECO:0007669"/>
    <property type="project" value="TreeGrafter"/>
</dbReference>
<feature type="domain" description="O-acyltransferase WSD1 C-terminal" evidence="1">
    <location>
        <begin position="560"/>
        <end position="701"/>
    </location>
</feature>
<evidence type="ECO:0000313" key="3">
    <source>
        <dbReference type="Proteomes" id="UP000095300"/>
    </source>
</evidence>
<evidence type="ECO:0000313" key="2">
    <source>
        <dbReference type="EnsemblMetazoa" id="SCAU008715-PA"/>
    </source>
</evidence>
<dbReference type="Pfam" id="PF06974">
    <property type="entry name" value="WS_DGAT_C"/>
    <property type="match status" value="1"/>
</dbReference>
<dbReference type="InterPro" id="IPR009721">
    <property type="entry name" value="O-acyltransferase_WSD1_C"/>
</dbReference>
<dbReference type="VEuPathDB" id="VectorBase:SCAU008715"/>
<proteinExistence type="predicted"/>
<dbReference type="InterPro" id="IPR045034">
    <property type="entry name" value="O-acyltransferase_WSD1-like"/>
</dbReference>
<accession>A0A1I8PJS1</accession>
<dbReference type="Proteomes" id="UP000095300">
    <property type="component" value="Unassembled WGS sequence"/>
</dbReference>
<dbReference type="GO" id="GO:0008374">
    <property type="term" value="F:O-acyltransferase activity"/>
    <property type="evidence" value="ECO:0007669"/>
    <property type="project" value="InterPro"/>
</dbReference>
<organism evidence="2 3">
    <name type="scientific">Stomoxys calcitrans</name>
    <name type="common">Stable fly</name>
    <name type="synonym">Conops calcitrans</name>
    <dbReference type="NCBI Taxonomy" id="35570"/>
    <lineage>
        <taxon>Eukaryota</taxon>
        <taxon>Metazoa</taxon>
        <taxon>Ecdysozoa</taxon>
        <taxon>Arthropoda</taxon>
        <taxon>Hexapoda</taxon>
        <taxon>Insecta</taxon>
        <taxon>Pterygota</taxon>
        <taxon>Neoptera</taxon>
        <taxon>Endopterygota</taxon>
        <taxon>Diptera</taxon>
        <taxon>Brachycera</taxon>
        <taxon>Muscomorpha</taxon>
        <taxon>Muscoidea</taxon>
        <taxon>Muscidae</taxon>
        <taxon>Stomoxys</taxon>
    </lineage>
</organism>
<keyword evidence="3" id="KW-1185">Reference proteome</keyword>